<comment type="caution">
    <text evidence="3">The sequence shown here is derived from an EMBL/GenBank/DDBJ whole genome shotgun (WGS) entry which is preliminary data.</text>
</comment>
<gene>
    <name evidence="2" type="ORF">KIK155_LOCUS1911</name>
    <name evidence="3" type="ORF">TOA249_LOCUS29040</name>
</gene>
<feature type="coiled-coil region" evidence="1">
    <location>
        <begin position="21"/>
        <end position="48"/>
    </location>
</feature>
<sequence>MNFSRKSLCSAQVRHRYVPPYERLLRINQAWKSKKVKLEDELQEACRQGTLIPFQQPKNYQCYYIHERTDMLIIDELIDQAKITKHYSIDTEDDALTHKPATLQVEYIHHDLSSIIIIIEVQYLPSLTSPLFKKIQQLCTIIFTSNNYIYSWSSALQELSKFQPFQLFNTNITITEKDIQYLYDRHEKQLLQMTIKYEFQEYLNKIATLAEWACGVDLMLGTYLPLDIIGRERTYRLHEEKKYRSILQEYAINDVFAVTKLAYKMNLIKFTTLPSTIQYEEISDDEDELQMQSELSINIEPQYEELIVHVTDELEENELFQQQEDIEVFQPN</sequence>
<name>A0A821TN34_9BILA</name>
<evidence type="ECO:0000313" key="3">
    <source>
        <dbReference type="EMBL" id="CAF4878149.1"/>
    </source>
</evidence>
<evidence type="ECO:0000313" key="2">
    <source>
        <dbReference type="EMBL" id="CAF3333157.1"/>
    </source>
</evidence>
<dbReference type="AlphaFoldDB" id="A0A821TN34"/>
<evidence type="ECO:0000313" key="4">
    <source>
        <dbReference type="Proteomes" id="UP000663838"/>
    </source>
</evidence>
<dbReference type="EMBL" id="CAJOBS010004278">
    <property type="protein sequence ID" value="CAF4878149.1"/>
    <property type="molecule type" value="Genomic_DNA"/>
</dbReference>
<dbReference type="EMBL" id="CAJNYV010000048">
    <property type="protein sequence ID" value="CAF3333157.1"/>
    <property type="molecule type" value="Genomic_DNA"/>
</dbReference>
<protein>
    <submittedName>
        <fullName evidence="3">Uncharacterized protein</fullName>
    </submittedName>
</protein>
<dbReference type="Proteomes" id="UP000663865">
    <property type="component" value="Unassembled WGS sequence"/>
</dbReference>
<evidence type="ECO:0000256" key="1">
    <source>
        <dbReference type="SAM" id="Coils"/>
    </source>
</evidence>
<accession>A0A821TN34</accession>
<keyword evidence="1" id="KW-0175">Coiled coil</keyword>
<organism evidence="3 4">
    <name type="scientific">Rotaria socialis</name>
    <dbReference type="NCBI Taxonomy" id="392032"/>
    <lineage>
        <taxon>Eukaryota</taxon>
        <taxon>Metazoa</taxon>
        <taxon>Spiralia</taxon>
        <taxon>Gnathifera</taxon>
        <taxon>Rotifera</taxon>
        <taxon>Eurotatoria</taxon>
        <taxon>Bdelloidea</taxon>
        <taxon>Philodinida</taxon>
        <taxon>Philodinidae</taxon>
        <taxon>Rotaria</taxon>
    </lineage>
</organism>
<dbReference type="Proteomes" id="UP000663838">
    <property type="component" value="Unassembled WGS sequence"/>
</dbReference>
<proteinExistence type="predicted"/>
<reference evidence="3" key="1">
    <citation type="submission" date="2021-02" db="EMBL/GenBank/DDBJ databases">
        <authorList>
            <person name="Nowell W R."/>
        </authorList>
    </citation>
    <scope>NUCLEOTIDE SEQUENCE</scope>
</reference>